<dbReference type="EMBL" id="BK032716">
    <property type="protein sequence ID" value="DAF56463.1"/>
    <property type="molecule type" value="Genomic_DNA"/>
</dbReference>
<feature type="domain" description="DUF6378" evidence="1">
    <location>
        <begin position="2"/>
        <end position="82"/>
    </location>
</feature>
<sequence>MTTAEEILEERKNTHGDFENGAQDFAQLMRPVVEKWLAGAISNVKFYGLTMANAKQVRILNGDSSHADHYIDAANYFTLAGGLYKARNNETKYAMKGGISLCGGRENE</sequence>
<dbReference type="Pfam" id="PF19905">
    <property type="entry name" value="DUF6378"/>
    <property type="match status" value="1"/>
</dbReference>
<evidence type="ECO:0000313" key="2">
    <source>
        <dbReference type="EMBL" id="DAF56463.1"/>
    </source>
</evidence>
<protein>
    <recommendedName>
        <fullName evidence="1">DUF6378 domain-containing protein</fullName>
    </recommendedName>
</protein>
<accession>A0A8S5T0J7</accession>
<organism evidence="2">
    <name type="scientific">Siphoviridae sp. ctRwl19</name>
    <dbReference type="NCBI Taxonomy" id="2827871"/>
    <lineage>
        <taxon>Viruses</taxon>
        <taxon>Duplodnaviria</taxon>
        <taxon>Heunggongvirae</taxon>
        <taxon>Uroviricota</taxon>
        <taxon>Caudoviricetes</taxon>
    </lineage>
</organism>
<proteinExistence type="predicted"/>
<reference evidence="2" key="1">
    <citation type="journal article" date="2021" name="Proc. Natl. Acad. Sci. U.S.A.">
        <title>A Catalog of Tens of Thousands of Viruses from Human Metagenomes Reveals Hidden Associations with Chronic Diseases.</title>
        <authorList>
            <person name="Tisza M.J."/>
            <person name="Buck C.B."/>
        </authorList>
    </citation>
    <scope>NUCLEOTIDE SEQUENCE</scope>
    <source>
        <strain evidence="2">CtRwl19</strain>
    </source>
</reference>
<name>A0A8S5T0J7_9CAUD</name>
<dbReference type="InterPro" id="IPR045958">
    <property type="entry name" value="DUF6378"/>
</dbReference>
<evidence type="ECO:0000259" key="1">
    <source>
        <dbReference type="Pfam" id="PF19905"/>
    </source>
</evidence>